<comment type="caution">
    <text evidence="7">The sequence shown here is derived from an EMBL/GenBank/DDBJ whole genome shotgun (WGS) entry which is preliminary data.</text>
</comment>
<dbReference type="GO" id="GO:0006281">
    <property type="term" value="P:DNA repair"/>
    <property type="evidence" value="ECO:0007669"/>
    <property type="project" value="UniProtKB-KW"/>
</dbReference>
<dbReference type="Proteomes" id="UP000623129">
    <property type="component" value="Unassembled WGS sequence"/>
</dbReference>
<keyword evidence="2" id="KW-0963">Cytoplasm</keyword>
<name>A0A833RHQ4_9POAL</name>
<sequence>MEGGASDASISSPLLQAATAPPQLPSYSLPPSLFMPEDILFCIDTGPESRTEMRVAGPKGRGVTRLDAIKQALLLFTHSKLTMCTDHRFAFSSLGKTFSWVKREFTNDVKSVTEVVRILTVPETPVEGADITKLFEVANFEAKRSNAQGRLFRVVLIYCRSSTQPKHRWPVNQKTFSMDAVYLHDKPGPDNCPQKVYDALVDAVEHVSQYEGYVFESGQGLTRVLFRHMCVLLSHPAQRCMQDDLDVPRSIVKRAPPVGGEGTPSEESMIISS</sequence>
<organism evidence="7 8">
    <name type="scientific">Carex littledalei</name>
    <dbReference type="NCBI Taxonomy" id="544730"/>
    <lineage>
        <taxon>Eukaryota</taxon>
        <taxon>Viridiplantae</taxon>
        <taxon>Streptophyta</taxon>
        <taxon>Embryophyta</taxon>
        <taxon>Tracheophyta</taxon>
        <taxon>Spermatophyta</taxon>
        <taxon>Magnoliopsida</taxon>
        <taxon>Liliopsida</taxon>
        <taxon>Poales</taxon>
        <taxon>Cyperaceae</taxon>
        <taxon>Cyperoideae</taxon>
        <taxon>Cariceae</taxon>
        <taxon>Carex</taxon>
        <taxon>Carex subgen. Euthyceras</taxon>
    </lineage>
</organism>
<evidence type="ECO:0000313" key="8">
    <source>
        <dbReference type="Proteomes" id="UP000623129"/>
    </source>
</evidence>
<keyword evidence="5" id="KW-0539">Nucleus</keyword>
<evidence type="ECO:0000256" key="4">
    <source>
        <dbReference type="ARBA" id="ARBA00023204"/>
    </source>
</evidence>
<proteinExistence type="predicted"/>
<dbReference type="GO" id="GO:0070552">
    <property type="term" value="C:BRISC complex"/>
    <property type="evidence" value="ECO:0007669"/>
    <property type="project" value="InterPro"/>
</dbReference>
<evidence type="ECO:0000256" key="6">
    <source>
        <dbReference type="SAM" id="MobiDB-lite"/>
    </source>
</evidence>
<evidence type="ECO:0000313" key="7">
    <source>
        <dbReference type="EMBL" id="KAF3335329.1"/>
    </source>
</evidence>
<reference evidence="7" key="1">
    <citation type="submission" date="2020-01" db="EMBL/GenBank/DDBJ databases">
        <title>Genome sequence of Kobresia littledalei, the first chromosome-level genome in the family Cyperaceae.</title>
        <authorList>
            <person name="Qu G."/>
        </authorList>
    </citation>
    <scope>NUCLEOTIDE SEQUENCE</scope>
    <source>
        <strain evidence="7">C.B.Clarke</strain>
        <tissue evidence="7">Leaf</tissue>
    </source>
</reference>
<dbReference type="GO" id="GO:0045739">
    <property type="term" value="P:positive regulation of DNA repair"/>
    <property type="evidence" value="ECO:0007669"/>
    <property type="project" value="InterPro"/>
</dbReference>
<dbReference type="PANTHER" id="PTHR15660:SF1">
    <property type="entry name" value="BRISC AND BRCA1-A COMPLEX MEMBER 1"/>
    <property type="match status" value="1"/>
</dbReference>
<dbReference type="InterPro" id="IPR026126">
    <property type="entry name" value="BABAM1"/>
</dbReference>
<dbReference type="PANTHER" id="PTHR15660">
    <property type="entry name" value="BRISC AND BRCA1-A COMPLEX MEMBER 1"/>
    <property type="match status" value="1"/>
</dbReference>
<dbReference type="OrthoDB" id="547311at2759"/>
<comment type="subcellular location">
    <subcellularLocation>
        <location evidence="1">Nucleus</location>
    </subcellularLocation>
</comment>
<evidence type="ECO:0000256" key="5">
    <source>
        <dbReference type="ARBA" id="ARBA00023242"/>
    </source>
</evidence>
<evidence type="ECO:0000256" key="2">
    <source>
        <dbReference type="ARBA" id="ARBA00022490"/>
    </source>
</evidence>
<dbReference type="CDD" id="cd21502">
    <property type="entry name" value="vWA_BABAM1"/>
    <property type="match status" value="1"/>
</dbReference>
<evidence type="ECO:0000256" key="3">
    <source>
        <dbReference type="ARBA" id="ARBA00022763"/>
    </source>
</evidence>
<accession>A0A833RHQ4</accession>
<evidence type="ECO:0000256" key="1">
    <source>
        <dbReference type="ARBA" id="ARBA00004123"/>
    </source>
</evidence>
<dbReference type="AlphaFoldDB" id="A0A833RHQ4"/>
<dbReference type="EMBL" id="SWLB01000008">
    <property type="protein sequence ID" value="KAF3335329.1"/>
    <property type="molecule type" value="Genomic_DNA"/>
</dbReference>
<protein>
    <submittedName>
        <fullName evidence="7">BRISC and BRCA1-A complex member 1</fullName>
    </submittedName>
</protein>
<keyword evidence="4" id="KW-0234">DNA repair</keyword>
<gene>
    <name evidence="7" type="ORF">FCM35_KLT19836</name>
</gene>
<keyword evidence="8" id="KW-1185">Reference proteome</keyword>
<keyword evidence="3" id="KW-0227">DNA damage</keyword>
<feature type="region of interest" description="Disordered" evidence="6">
    <location>
        <begin position="253"/>
        <end position="273"/>
    </location>
</feature>